<keyword evidence="1 3" id="KW-0479">Metal-binding</keyword>
<protein>
    <recommendedName>
        <fullName evidence="4">PDEase domain-containing protein</fullName>
    </recommendedName>
</protein>
<dbReference type="Ensembl" id="ENSSSCT00070033563.1">
    <property type="protein sequence ID" value="ENSSSCP00070028022.1"/>
    <property type="gene ID" value="ENSSSCG00070016995.1"/>
</dbReference>
<evidence type="ECO:0000256" key="3">
    <source>
        <dbReference type="PIRSR" id="PIRSR623088-3"/>
    </source>
</evidence>
<reference evidence="5 6" key="1">
    <citation type="submission" date="2017-08" db="EMBL/GenBank/DDBJ databases">
        <title>USMARCv1.0.</title>
        <authorList>
            <person name="Hannum G.I."/>
            <person name="Koren S."/>
            <person name="Schroeder S.G."/>
            <person name="Chin S.C."/>
            <person name="Nonneman D.J."/>
            <person name="Becker S.A."/>
            <person name="Rosen B.D."/>
            <person name="Bickhart D.M."/>
            <person name="Putnam N.H."/>
            <person name="Green R.E."/>
            <person name="Tuggle C.K."/>
            <person name="Liu H."/>
            <person name="Rohrer G.A."/>
            <person name="Warr A."/>
            <person name="Hall R."/>
            <person name="Kim K."/>
            <person name="Hume D.A."/>
            <person name="Talbot R."/>
            <person name="Chow W."/>
            <person name="Howe K."/>
            <person name="Schwartz A.S."/>
            <person name="Watson M."/>
            <person name="Archibald A.L."/>
            <person name="Phillippy A.M."/>
            <person name="Smith T.P.L."/>
        </authorList>
    </citation>
    <scope>NUCLEOTIDE SEQUENCE [LARGE SCALE GENOMIC DNA]</scope>
</reference>
<accession>A0A4X1UHJ3</accession>
<organism evidence="5 6">
    <name type="scientific">Sus scrofa</name>
    <name type="common">Pig</name>
    <dbReference type="NCBI Taxonomy" id="9823"/>
    <lineage>
        <taxon>Eukaryota</taxon>
        <taxon>Metazoa</taxon>
        <taxon>Chordata</taxon>
        <taxon>Craniata</taxon>
        <taxon>Vertebrata</taxon>
        <taxon>Euteleostomi</taxon>
        <taxon>Mammalia</taxon>
        <taxon>Eutheria</taxon>
        <taxon>Laurasiatheria</taxon>
        <taxon>Artiodactyla</taxon>
        <taxon>Suina</taxon>
        <taxon>Suidae</taxon>
        <taxon>Sus</taxon>
    </lineage>
</organism>
<dbReference type="PROSITE" id="PS51845">
    <property type="entry name" value="PDEASE_I_2"/>
    <property type="match status" value="1"/>
</dbReference>
<dbReference type="AlphaFoldDB" id="A0A4X1UHJ3"/>
<reference evidence="5" key="2">
    <citation type="submission" date="2025-08" db="UniProtKB">
        <authorList>
            <consortium name="Ensembl"/>
        </authorList>
    </citation>
    <scope>IDENTIFICATION</scope>
</reference>
<evidence type="ECO:0000256" key="1">
    <source>
        <dbReference type="ARBA" id="ARBA00022723"/>
    </source>
</evidence>
<sequence>MMEMLNISMLMTACDLGAVTKPWEISRQVAELVTSEFFEQGDRERAELKLTPSAIFDRNRKDELPRLQLEWIDSICMPLYQVSMIQKGLCVWTKPGKKNVCASFSEVLVSGHPSRLCMLPGTPVTVSFSRLRFLFFFLFGPHLQHMEVPRLGVESEV</sequence>
<dbReference type="PRINTS" id="PR00387">
    <property type="entry name" value="PDIESTERASE1"/>
</dbReference>
<feature type="binding site" evidence="3">
    <location>
        <position position="15"/>
    </location>
    <ligand>
        <name>Zn(2+)</name>
        <dbReference type="ChEBI" id="CHEBI:29105"/>
        <label>1</label>
    </ligand>
</feature>
<dbReference type="Pfam" id="PF00233">
    <property type="entry name" value="PDEase_I"/>
    <property type="match status" value="1"/>
</dbReference>
<dbReference type="GO" id="GO:0007165">
    <property type="term" value="P:signal transduction"/>
    <property type="evidence" value="ECO:0007669"/>
    <property type="project" value="InterPro"/>
</dbReference>
<evidence type="ECO:0000256" key="2">
    <source>
        <dbReference type="ARBA" id="ARBA00022801"/>
    </source>
</evidence>
<feature type="domain" description="PDEase" evidence="4">
    <location>
        <begin position="1"/>
        <end position="114"/>
    </location>
</feature>
<keyword evidence="2" id="KW-0378">Hydrolase</keyword>
<dbReference type="InterPro" id="IPR023088">
    <property type="entry name" value="PDEase"/>
</dbReference>
<evidence type="ECO:0000259" key="4">
    <source>
        <dbReference type="PROSITE" id="PS51845"/>
    </source>
</evidence>
<dbReference type="Proteomes" id="UP000314985">
    <property type="component" value="Chromosome 15"/>
</dbReference>
<dbReference type="GO" id="GO:0004114">
    <property type="term" value="F:3',5'-cyclic-nucleotide phosphodiesterase activity"/>
    <property type="evidence" value="ECO:0007669"/>
    <property type="project" value="InterPro"/>
</dbReference>
<evidence type="ECO:0000313" key="5">
    <source>
        <dbReference type="Ensembl" id="ENSSSCP00070028022.1"/>
    </source>
</evidence>
<dbReference type="SUPFAM" id="SSF109604">
    <property type="entry name" value="HD-domain/PDEase-like"/>
    <property type="match status" value="1"/>
</dbReference>
<dbReference type="PANTHER" id="PTHR11347">
    <property type="entry name" value="CYCLIC NUCLEOTIDE PHOSPHODIESTERASE"/>
    <property type="match status" value="1"/>
</dbReference>
<dbReference type="Gene3D" id="1.10.1300.10">
    <property type="entry name" value="3'5'-cyclic nucleotide phosphodiesterase, catalytic domain"/>
    <property type="match status" value="1"/>
</dbReference>
<evidence type="ECO:0000313" key="6">
    <source>
        <dbReference type="Proteomes" id="UP000314985"/>
    </source>
</evidence>
<dbReference type="InterPro" id="IPR036971">
    <property type="entry name" value="PDEase_catalytic_dom_sf"/>
</dbReference>
<name>A0A4X1UHJ3_PIG</name>
<dbReference type="GO" id="GO:0046872">
    <property type="term" value="F:metal ion binding"/>
    <property type="evidence" value="ECO:0007669"/>
    <property type="project" value="UniProtKB-KW"/>
</dbReference>
<dbReference type="InterPro" id="IPR002073">
    <property type="entry name" value="PDEase_catalytic_dom"/>
</dbReference>
<proteinExistence type="predicted"/>